<evidence type="ECO:0000313" key="2">
    <source>
        <dbReference type="EMBL" id="PSR73232.1"/>
    </source>
</evidence>
<proteinExistence type="predicted"/>
<feature type="region of interest" description="Disordered" evidence="1">
    <location>
        <begin position="37"/>
        <end position="59"/>
    </location>
</feature>
<sequence>MKEYGDIDRCTTPLFYFGGGDGGPKINKNLSDQLQQKMTKGSGPNRPARGEVGIAGEGTMPTGAARGFAKIAKFSDFRTKFDLKMDTDASTVPKPANSAVEVLQLVGPRREELL</sequence>
<keyword evidence="3" id="KW-1185">Reference proteome</keyword>
<accession>A0A2R6NLH2</accession>
<comment type="caution">
    <text evidence="2">The sequence shown here is derived from an EMBL/GenBank/DDBJ whole genome shotgun (WGS) entry which is preliminary data.</text>
</comment>
<name>A0A2R6NLH2_9APHY</name>
<dbReference type="Proteomes" id="UP000186601">
    <property type="component" value="Unassembled WGS sequence"/>
</dbReference>
<gene>
    <name evidence="2" type="ORF">PHLCEN_2v10892</name>
</gene>
<protein>
    <submittedName>
        <fullName evidence="2">Uncharacterized protein</fullName>
    </submittedName>
</protein>
<evidence type="ECO:0000256" key="1">
    <source>
        <dbReference type="SAM" id="MobiDB-lite"/>
    </source>
</evidence>
<evidence type="ECO:0000313" key="3">
    <source>
        <dbReference type="Proteomes" id="UP000186601"/>
    </source>
</evidence>
<dbReference type="EMBL" id="MLYV02001095">
    <property type="protein sequence ID" value="PSR73232.1"/>
    <property type="molecule type" value="Genomic_DNA"/>
</dbReference>
<reference evidence="2 3" key="1">
    <citation type="submission" date="2018-02" db="EMBL/GenBank/DDBJ databases">
        <title>Genome sequence of the basidiomycete white-rot fungus Phlebia centrifuga.</title>
        <authorList>
            <person name="Granchi Z."/>
            <person name="Peng M."/>
            <person name="de Vries R.P."/>
            <person name="Hilden K."/>
            <person name="Makela M.R."/>
            <person name="Grigoriev I."/>
            <person name="Riley R."/>
        </authorList>
    </citation>
    <scope>NUCLEOTIDE SEQUENCE [LARGE SCALE GENOMIC DNA]</scope>
    <source>
        <strain evidence="2 3">FBCC195</strain>
    </source>
</reference>
<organism evidence="2 3">
    <name type="scientific">Hermanssonia centrifuga</name>
    <dbReference type="NCBI Taxonomy" id="98765"/>
    <lineage>
        <taxon>Eukaryota</taxon>
        <taxon>Fungi</taxon>
        <taxon>Dikarya</taxon>
        <taxon>Basidiomycota</taxon>
        <taxon>Agaricomycotina</taxon>
        <taxon>Agaricomycetes</taxon>
        <taxon>Polyporales</taxon>
        <taxon>Meruliaceae</taxon>
        <taxon>Hermanssonia</taxon>
    </lineage>
</organism>
<dbReference type="AlphaFoldDB" id="A0A2R6NLH2"/>